<feature type="transmembrane region" description="Helical" evidence="1">
    <location>
        <begin position="73"/>
        <end position="93"/>
    </location>
</feature>
<reference evidence="2 3" key="1">
    <citation type="submission" date="2018-09" db="EMBL/GenBank/DDBJ databases">
        <title>Genomic Encyclopedia of Archaeal and Bacterial Type Strains, Phase II (KMG-II): from individual species to whole genera.</title>
        <authorList>
            <person name="Goeker M."/>
        </authorList>
    </citation>
    <scope>NUCLEOTIDE SEQUENCE [LARGE SCALE GENOMIC DNA]</scope>
    <source>
        <strain evidence="2 3">DSM 17008</strain>
    </source>
</reference>
<gene>
    <name evidence="2" type="ORF">ATL39_0169</name>
</gene>
<feature type="transmembrane region" description="Helical" evidence="1">
    <location>
        <begin position="99"/>
        <end position="122"/>
    </location>
</feature>
<evidence type="ECO:0000313" key="3">
    <source>
        <dbReference type="Proteomes" id="UP000285120"/>
    </source>
</evidence>
<protein>
    <recommendedName>
        <fullName evidence="4">DUF3021 family protein</fullName>
    </recommendedName>
</protein>
<dbReference type="EMBL" id="RAPK01000006">
    <property type="protein sequence ID" value="RKD75959.1"/>
    <property type="molecule type" value="Genomic_DNA"/>
</dbReference>
<keyword evidence="1" id="KW-0472">Membrane</keyword>
<evidence type="ECO:0008006" key="4">
    <source>
        <dbReference type="Google" id="ProtNLM"/>
    </source>
</evidence>
<dbReference type="InterPro" id="IPR021560">
    <property type="entry name" value="DUF3021"/>
</dbReference>
<evidence type="ECO:0000256" key="1">
    <source>
        <dbReference type="SAM" id="Phobius"/>
    </source>
</evidence>
<comment type="caution">
    <text evidence="2">The sequence shown here is derived from an EMBL/GenBank/DDBJ whole genome shotgun (WGS) entry which is preliminary data.</text>
</comment>
<sequence>MVHNIIVRLFGGLGIGALVTFIALTIVVQQSIEVSVADVRMHLLGSMITGAFFSVVSLLFYIDSWSALKQTIVHFSVSLLVLFPVFTFLTGWVPLEPQALLIGLAIFIGTYVINWIGWYAYFKRLEQQMNASIK</sequence>
<organism evidence="2 3">
    <name type="scientific">Sinobaca qinghaiensis</name>
    <dbReference type="NCBI Taxonomy" id="342944"/>
    <lineage>
        <taxon>Bacteria</taxon>
        <taxon>Bacillati</taxon>
        <taxon>Bacillota</taxon>
        <taxon>Bacilli</taxon>
        <taxon>Bacillales</taxon>
        <taxon>Sporolactobacillaceae</taxon>
        <taxon>Sinobaca</taxon>
    </lineage>
</organism>
<proteinExistence type="predicted"/>
<dbReference type="AlphaFoldDB" id="A0A419V7Q1"/>
<keyword evidence="1" id="KW-0812">Transmembrane</keyword>
<keyword evidence="3" id="KW-1185">Reference proteome</keyword>
<dbReference type="Proteomes" id="UP000285120">
    <property type="component" value="Unassembled WGS sequence"/>
</dbReference>
<keyword evidence="1" id="KW-1133">Transmembrane helix</keyword>
<feature type="transmembrane region" description="Helical" evidence="1">
    <location>
        <begin position="7"/>
        <end position="29"/>
    </location>
</feature>
<feature type="transmembrane region" description="Helical" evidence="1">
    <location>
        <begin position="41"/>
        <end position="61"/>
    </location>
</feature>
<accession>A0A419V7Q1</accession>
<dbReference type="RefSeq" id="WP_170146795.1">
    <property type="nucleotide sequence ID" value="NZ_RAPK01000006.1"/>
</dbReference>
<evidence type="ECO:0000313" key="2">
    <source>
        <dbReference type="EMBL" id="RKD75959.1"/>
    </source>
</evidence>
<name>A0A419V7Q1_9BACL</name>
<dbReference type="Pfam" id="PF11457">
    <property type="entry name" value="DUF3021"/>
    <property type="match status" value="1"/>
</dbReference>